<evidence type="ECO:0000256" key="3">
    <source>
        <dbReference type="ARBA" id="ARBA00022985"/>
    </source>
</evidence>
<dbReference type="CDD" id="cd00761">
    <property type="entry name" value="Glyco_tranf_GTA_type"/>
    <property type="match status" value="1"/>
</dbReference>
<dbReference type="InterPro" id="IPR050834">
    <property type="entry name" value="Glycosyltransf_2"/>
</dbReference>
<dbReference type="Pfam" id="PF01755">
    <property type="entry name" value="Glyco_transf_25"/>
    <property type="match status" value="1"/>
</dbReference>
<evidence type="ECO:0000313" key="7">
    <source>
        <dbReference type="EMBL" id="UOO79341.1"/>
    </source>
</evidence>
<dbReference type="Pfam" id="PF00535">
    <property type="entry name" value="Glycos_transf_2"/>
    <property type="match status" value="1"/>
</dbReference>
<gene>
    <name evidence="6" type="ORF">EV680_10874</name>
    <name evidence="7" type="ORF">LVJ78_11795</name>
</gene>
<evidence type="ECO:0000313" key="8">
    <source>
        <dbReference type="Proteomes" id="UP000294721"/>
    </source>
</evidence>
<protein>
    <submittedName>
        <fullName evidence="6">Glycosyl transferase family 25</fullName>
    </submittedName>
    <submittedName>
        <fullName evidence="7">Glycosyltransferase</fullName>
        <ecNumber evidence="7">2.4.-.-</ecNumber>
    </submittedName>
</protein>
<evidence type="ECO:0000313" key="6">
    <source>
        <dbReference type="EMBL" id="TCP07352.1"/>
    </source>
</evidence>
<comment type="pathway">
    <text evidence="2">Glycan metabolism; lacto-N-neotetraose biosynthesis.</text>
</comment>
<evidence type="ECO:0000259" key="5">
    <source>
        <dbReference type="Pfam" id="PF01755"/>
    </source>
</evidence>
<reference evidence="6 8" key="1">
    <citation type="submission" date="2019-03" db="EMBL/GenBank/DDBJ databases">
        <title>Genomic Encyclopedia of Type Strains, Phase IV (KMG-IV): sequencing the most valuable type-strain genomes for metagenomic binning, comparative biology and taxonomic classification.</title>
        <authorList>
            <person name="Goeker M."/>
        </authorList>
    </citation>
    <scope>NUCLEOTIDE SEQUENCE [LARGE SCALE GENOMIC DNA]</scope>
    <source>
        <strain evidence="6 8">DSM 17474</strain>
    </source>
</reference>
<name>A0AAE9GUN6_9NEIS</name>
<dbReference type="EMBL" id="CP091507">
    <property type="protein sequence ID" value="UOO79341.1"/>
    <property type="molecule type" value="Genomic_DNA"/>
</dbReference>
<sequence length="731" mass="85054">MNHLMKATLFYKEGNYADALKHYELAADIYGRHIVEANILLCKKKLNLPHISSLQDIQNQKQINKDFFDGYFDCIYLVNLKKEVNRRITASFHLKNNNINYTLFEAVNGYTAEGIKFFDEYQKNLGKLNRYTEFNELEIKRGKRFIESAGAIGYINTYLKILQNAKAQGYKRILILEDDILLHPNFMSKFHQFISAIKENWKIIQLGASQYNWDSVDNESSLKKGFYLPRRLDTCGSFAIGIDSSVYDELIEAESAYDGPFDHLPMGEIYENHLEECFVCYPNIIIPDVGTSSIRGGRCQIAHSKKMRWPLEEFPYPLPKPVISILISSKQNLKYFASFTSRNDAQSLFTIKFFYYSEDGLRPLHNKEILENQVNNLTNIPNHIEIGSTDFAIQLDSDYILTENDLIKYVDNKLNGNNIEIEGFNEVTITNSKQIKGRVSVIIPTYKRPKNLENALLSVLTQDYTDKEIIIISDNGKDSEFNLITEDIINKIKESHPNEIIRYISHSANRNGAAARNTGLLNCTGEYITFLDDDDIYLPDRLSKSINKLKNTQQKIGAVYCGFLGWNSPEDDKNRYQKGNLSKELLLLEYKKHYLHTNTATYKYEALMALNGFDESYRRHQDIELNLRFFEQYEIETVQFSGVRLNPEPSDVSNKIFNIDILNLKNKFLSEFDYVIKQYDESTQKKIFELHWNEVFRYIHDKKMFMEYLNNCYSIGNVQILLKLIKSKDDK</sequence>
<evidence type="ECO:0000259" key="4">
    <source>
        <dbReference type="Pfam" id="PF00535"/>
    </source>
</evidence>
<dbReference type="Gene3D" id="3.90.550.10">
    <property type="entry name" value="Spore Coat Polysaccharide Biosynthesis Protein SpsA, Chain A"/>
    <property type="match status" value="2"/>
</dbReference>
<dbReference type="GO" id="GO:0009103">
    <property type="term" value="P:lipopolysaccharide biosynthetic process"/>
    <property type="evidence" value="ECO:0007669"/>
    <property type="project" value="UniProtKB-KW"/>
</dbReference>
<dbReference type="PANTHER" id="PTHR43685">
    <property type="entry name" value="GLYCOSYLTRANSFERASE"/>
    <property type="match status" value="1"/>
</dbReference>
<reference evidence="7" key="3">
    <citation type="journal article" date="2022" name="Res Sq">
        <title>Evolution of multicellular longitudinally dividing oral cavity symbionts (Neisseriaceae).</title>
        <authorList>
            <person name="Nyongesa S."/>
            <person name="Weber P."/>
            <person name="Bernet E."/>
            <person name="Pullido F."/>
            <person name="Nieckarz M."/>
            <person name="Delaby M."/>
            <person name="Nieves C."/>
            <person name="Viehboeck T."/>
            <person name="Krause N."/>
            <person name="Rivera-Millot A."/>
            <person name="Nakamura A."/>
            <person name="Vischer N."/>
            <person name="VanNieuwenhze M."/>
            <person name="Brun Y."/>
            <person name="Cava F."/>
            <person name="Bulgheresi S."/>
            <person name="Veyrier F."/>
        </authorList>
    </citation>
    <scope>NUCLEOTIDE SEQUENCE</scope>
    <source>
        <strain evidence="7">1258/02</strain>
    </source>
</reference>
<keyword evidence="7" id="KW-0808">Transferase</keyword>
<dbReference type="RefSeq" id="WP_132953523.1">
    <property type="nucleotide sequence ID" value="NZ_CP091507.1"/>
</dbReference>
<keyword evidence="7" id="KW-0328">Glycosyltransferase</keyword>
<reference evidence="7" key="2">
    <citation type="submission" date="2021-12" db="EMBL/GenBank/DDBJ databases">
        <authorList>
            <person name="Veyrier F.J."/>
        </authorList>
    </citation>
    <scope>NUCLEOTIDE SEQUENCE</scope>
    <source>
        <strain evidence="7">1258/02</strain>
    </source>
</reference>
<dbReference type="InterPro" id="IPR002654">
    <property type="entry name" value="Glyco_trans_25"/>
</dbReference>
<keyword evidence="8" id="KW-1185">Reference proteome</keyword>
<keyword evidence="3" id="KW-0448">Lipopolysaccharide biosynthesis</keyword>
<evidence type="ECO:0000256" key="1">
    <source>
        <dbReference type="ARBA" id="ARBA00005068"/>
    </source>
</evidence>
<evidence type="ECO:0000313" key="9">
    <source>
        <dbReference type="Proteomes" id="UP000829756"/>
    </source>
</evidence>
<dbReference type="Proteomes" id="UP000829756">
    <property type="component" value="Chromosome"/>
</dbReference>
<dbReference type="InterPro" id="IPR029044">
    <property type="entry name" value="Nucleotide-diphossugar_trans"/>
</dbReference>
<organism evidence="7 9">
    <name type="scientific">Uruburuella suis</name>
    <dbReference type="NCBI Taxonomy" id="252130"/>
    <lineage>
        <taxon>Bacteria</taxon>
        <taxon>Pseudomonadati</taxon>
        <taxon>Pseudomonadota</taxon>
        <taxon>Betaproteobacteria</taxon>
        <taxon>Neisseriales</taxon>
        <taxon>Neisseriaceae</taxon>
        <taxon>Uruburuella</taxon>
    </lineage>
</organism>
<dbReference type="Proteomes" id="UP000294721">
    <property type="component" value="Unassembled WGS sequence"/>
</dbReference>
<proteinExistence type="predicted"/>
<dbReference type="PANTHER" id="PTHR43685:SF2">
    <property type="entry name" value="GLYCOSYLTRANSFERASE 2-LIKE DOMAIN-CONTAINING PROTEIN"/>
    <property type="match status" value="1"/>
</dbReference>
<dbReference type="InterPro" id="IPR001173">
    <property type="entry name" value="Glyco_trans_2-like"/>
</dbReference>
<feature type="domain" description="Glycosyl transferase family 25" evidence="5">
    <location>
        <begin position="75"/>
        <end position="220"/>
    </location>
</feature>
<dbReference type="EC" id="2.4.-.-" evidence="7"/>
<dbReference type="GO" id="GO:0016757">
    <property type="term" value="F:glycosyltransferase activity"/>
    <property type="evidence" value="ECO:0007669"/>
    <property type="project" value="UniProtKB-KW"/>
</dbReference>
<accession>A0AAE9GUN6</accession>
<evidence type="ECO:0000256" key="2">
    <source>
        <dbReference type="ARBA" id="ARBA00005222"/>
    </source>
</evidence>
<dbReference type="KEGG" id="usu:LVJ78_11795"/>
<feature type="domain" description="Glycosyltransferase 2-like" evidence="4">
    <location>
        <begin position="440"/>
        <end position="607"/>
    </location>
</feature>
<dbReference type="AlphaFoldDB" id="A0AAE9GUN6"/>
<dbReference type="EMBL" id="SLXE01000008">
    <property type="protein sequence ID" value="TCP07352.1"/>
    <property type="molecule type" value="Genomic_DNA"/>
</dbReference>
<dbReference type="SUPFAM" id="SSF53448">
    <property type="entry name" value="Nucleotide-diphospho-sugar transferases"/>
    <property type="match status" value="1"/>
</dbReference>
<comment type="pathway">
    <text evidence="1">Bacterial outer membrane biogenesis; lipooligosaccharide biosynthesis.</text>
</comment>